<dbReference type="EMBL" id="JANHOG010001055">
    <property type="protein sequence ID" value="KAJ3545485.1"/>
    <property type="molecule type" value="Genomic_DNA"/>
</dbReference>
<gene>
    <name evidence="1" type="ORF">NM688_g5619</name>
</gene>
<reference evidence="1" key="1">
    <citation type="submission" date="2022-07" db="EMBL/GenBank/DDBJ databases">
        <title>Genome Sequence of Phlebia brevispora.</title>
        <authorList>
            <person name="Buettner E."/>
        </authorList>
    </citation>
    <scope>NUCLEOTIDE SEQUENCE</scope>
    <source>
        <strain evidence="1">MPL23</strain>
    </source>
</reference>
<keyword evidence="2" id="KW-1185">Reference proteome</keyword>
<evidence type="ECO:0000313" key="1">
    <source>
        <dbReference type="EMBL" id="KAJ3545485.1"/>
    </source>
</evidence>
<name>A0ACC1SSL9_9APHY</name>
<proteinExistence type="predicted"/>
<evidence type="ECO:0000313" key="2">
    <source>
        <dbReference type="Proteomes" id="UP001148662"/>
    </source>
</evidence>
<sequence>MRTRSIGSVQSYLPSVSELAVVFDLIRIPPHPPKAFPMSGNTRYVKVGMDQLLKNVSISEDIADERQL</sequence>
<accession>A0ACC1SSL9</accession>
<protein>
    <submittedName>
        <fullName evidence="1">Uncharacterized protein</fullName>
    </submittedName>
</protein>
<comment type="caution">
    <text evidence="1">The sequence shown here is derived from an EMBL/GenBank/DDBJ whole genome shotgun (WGS) entry which is preliminary data.</text>
</comment>
<organism evidence="1 2">
    <name type="scientific">Phlebia brevispora</name>
    <dbReference type="NCBI Taxonomy" id="194682"/>
    <lineage>
        <taxon>Eukaryota</taxon>
        <taxon>Fungi</taxon>
        <taxon>Dikarya</taxon>
        <taxon>Basidiomycota</taxon>
        <taxon>Agaricomycotina</taxon>
        <taxon>Agaricomycetes</taxon>
        <taxon>Polyporales</taxon>
        <taxon>Meruliaceae</taxon>
        <taxon>Phlebia</taxon>
    </lineage>
</organism>
<dbReference type="Proteomes" id="UP001148662">
    <property type="component" value="Unassembled WGS sequence"/>
</dbReference>